<dbReference type="InterPro" id="IPR011041">
    <property type="entry name" value="Quinoprot_gluc/sorb_DH_b-prop"/>
</dbReference>
<evidence type="ECO:0000259" key="5">
    <source>
        <dbReference type="PROSITE" id="PS51007"/>
    </source>
</evidence>
<dbReference type="Proteomes" id="UP000320421">
    <property type="component" value="Chromosome"/>
</dbReference>
<sequence length="1086" mass="118905">MGLLVDMICNLKRGWAVRVCGEVGLGVGCYLLHRREGVKTEFCPDVAGFCPGVAWILSLFGRGLSWCALNWARLTLRSGAVCFGRQGVKIGGGAGELRSEVGRVSVLGDVPRARARRELPYASVGADQVQFQQQVQMCPVRSAGFVSGATMIIRRAVRIGCLGWSGALAYKEPLMAACRYCPPPALKREIIMKSLSLFVLLVTSMLVSSSQAADKSPADKGPADDRPPQVKAVQPGVTLSLVAEQPQLSTPTGVDVDEQGRVWVVATHTHFRPDDYEGPEHDEILIFSDLDKAGRAQKRQVFYNATDATMDLELGPDGWVYLAERDRILRIKDTDGDGKADVEENIAVLESEADYPHNGLEGLAWDNRGKLIFAIGENFAKDWTLTGTDGTKITGAGKGGIFRCTADGKQLKRIAEGFWNPFGICVRADGEIFAAENDPGERPPCRVLHIVEGGDYGYDRGYGSEAHHPFVAWNGELRGTLPMIHPSGEAPCGIAPLGRGLLVPSWGDHSVDFFPLTQQGASFTSKPITIVKGGRYFRPSCIAAAPKVGAAPRDGASPKENQKVMTWYLCDWVDGRYQAHGYGRVWKLEIDLTKADWVGPLELEPPTQEAKLAADLRSGHATQSVKELLKLAQNEDPFVARAALVALSHKASKWTPAEVMKWSPAERVQAVLALQLAQVEPETWIPVFLKDKNADVQFETIRWISDMGLKAYLPDVEQVLAQSDLDYQRFEAAIEAWNTLNGKALDGVRNPEMLLARVKDKQSAPQIRAYALRMLPTQSRSAPKAGQQVVTQFPKGLTLAMLEELLAVNDAELSLEAVRTLSGNPIVSQKILAELAADPKQDAVLRAEAIAGLAPLAEQQVGLMLKLADSSDQVVREESLRCLRSIQLTDAQKKQIKTLAKAYPDSKDAFEAAVNPGALKTDRPALTDTGAWLKAVEGVQGAADVESGRRLFHHSRLTNCAHCHRHSGRGNVVGPDLSSLGDRQDRAWLLRSILEPSREMAPEYQPRTIILTDGRTFTGIRLRSYVKETIRDAHGQNKTFDRDDVEAIVESPVSFMPQGLVHALTDRELRDLIAFLESHSREKTAD</sequence>
<dbReference type="InterPro" id="IPR016024">
    <property type="entry name" value="ARM-type_fold"/>
</dbReference>
<evidence type="ECO:0000313" key="7">
    <source>
        <dbReference type="Proteomes" id="UP000320421"/>
    </source>
</evidence>
<gene>
    <name evidence="6" type="ORF">HG66A1_18800</name>
</gene>
<dbReference type="InterPro" id="IPR011042">
    <property type="entry name" value="6-blade_b-propeller_TolB-like"/>
</dbReference>
<accession>A0A517PL39</accession>
<dbReference type="NCBIfam" id="TIGR02604">
    <property type="entry name" value="Piru_Ver_Nterm"/>
    <property type="match status" value="1"/>
</dbReference>
<dbReference type="OrthoDB" id="232040at2"/>
<protein>
    <submittedName>
        <fullName evidence="6">Cytochrome c</fullName>
    </submittedName>
</protein>
<keyword evidence="1 4" id="KW-0349">Heme</keyword>
<dbReference type="Gene3D" id="2.120.10.30">
    <property type="entry name" value="TolB, C-terminal domain"/>
    <property type="match status" value="1"/>
</dbReference>
<dbReference type="InterPro" id="IPR013428">
    <property type="entry name" value="Membrane-bound_put_N"/>
</dbReference>
<dbReference type="PANTHER" id="PTHR33546:SF1">
    <property type="entry name" value="LARGE, MULTIFUNCTIONAL SECRETED PROTEIN"/>
    <property type="match status" value="1"/>
</dbReference>
<dbReference type="GO" id="GO:0020037">
    <property type="term" value="F:heme binding"/>
    <property type="evidence" value="ECO:0007669"/>
    <property type="project" value="InterPro"/>
</dbReference>
<dbReference type="GO" id="GO:0009055">
    <property type="term" value="F:electron transfer activity"/>
    <property type="evidence" value="ECO:0007669"/>
    <property type="project" value="InterPro"/>
</dbReference>
<dbReference type="InterPro" id="IPR036909">
    <property type="entry name" value="Cyt_c-like_dom_sf"/>
</dbReference>
<dbReference type="Pfam" id="PF00034">
    <property type="entry name" value="Cytochrom_C"/>
    <property type="match status" value="1"/>
</dbReference>
<dbReference type="PANTHER" id="PTHR33546">
    <property type="entry name" value="LARGE, MULTIFUNCTIONAL SECRETED PROTEIN-RELATED"/>
    <property type="match status" value="1"/>
</dbReference>
<dbReference type="Gene3D" id="1.25.10.10">
    <property type="entry name" value="Leucine-rich Repeat Variant"/>
    <property type="match status" value="1"/>
</dbReference>
<name>A0A517PL39_9PLAN</name>
<evidence type="ECO:0000313" key="6">
    <source>
        <dbReference type="EMBL" id="QDT20095.1"/>
    </source>
</evidence>
<keyword evidence="3 4" id="KW-0408">Iron</keyword>
<dbReference type="InterPro" id="IPR055557">
    <property type="entry name" value="DUF7133"/>
</dbReference>
<dbReference type="InterPro" id="IPR011989">
    <property type="entry name" value="ARM-like"/>
</dbReference>
<keyword evidence="7" id="KW-1185">Reference proteome</keyword>
<dbReference type="PROSITE" id="PS51007">
    <property type="entry name" value="CYTC"/>
    <property type="match status" value="1"/>
</dbReference>
<dbReference type="EMBL" id="CP036266">
    <property type="protein sequence ID" value="QDT20095.1"/>
    <property type="molecule type" value="Genomic_DNA"/>
</dbReference>
<dbReference type="SUPFAM" id="SSF46626">
    <property type="entry name" value="Cytochrome c"/>
    <property type="match status" value="1"/>
</dbReference>
<evidence type="ECO:0000256" key="1">
    <source>
        <dbReference type="ARBA" id="ARBA00022617"/>
    </source>
</evidence>
<keyword evidence="2 4" id="KW-0479">Metal-binding</keyword>
<dbReference type="Gene3D" id="1.10.760.10">
    <property type="entry name" value="Cytochrome c-like domain"/>
    <property type="match status" value="1"/>
</dbReference>
<dbReference type="GO" id="GO:0046872">
    <property type="term" value="F:metal ion binding"/>
    <property type="evidence" value="ECO:0007669"/>
    <property type="project" value="UniProtKB-KW"/>
</dbReference>
<dbReference type="Pfam" id="PF23500">
    <property type="entry name" value="DUF7133"/>
    <property type="match status" value="1"/>
</dbReference>
<dbReference type="AlphaFoldDB" id="A0A517PL39"/>
<reference evidence="6 7" key="1">
    <citation type="submission" date="2019-02" db="EMBL/GenBank/DDBJ databases">
        <title>Deep-cultivation of Planctomycetes and their phenomic and genomic characterization uncovers novel biology.</title>
        <authorList>
            <person name="Wiegand S."/>
            <person name="Jogler M."/>
            <person name="Boedeker C."/>
            <person name="Pinto D."/>
            <person name="Vollmers J."/>
            <person name="Rivas-Marin E."/>
            <person name="Kohn T."/>
            <person name="Peeters S.H."/>
            <person name="Heuer A."/>
            <person name="Rast P."/>
            <person name="Oberbeckmann S."/>
            <person name="Bunk B."/>
            <person name="Jeske O."/>
            <person name="Meyerdierks A."/>
            <person name="Storesund J.E."/>
            <person name="Kallscheuer N."/>
            <person name="Luecker S."/>
            <person name="Lage O.M."/>
            <person name="Pohl T."/>
            <person name="Merkel B.J."/>
            <person name="Hornburger P."/>
            <person name="Mueller R.-W."/>
            <person name="Bruemmer F."/>
            <person name="Labrenz M."/>
            <person name="Spormann A.M."/>
            <person name="Op den Camp H."/>
            <person name="Overmann J."/>
            <person name="Amann R."/>
            <person name="Jetten M.S.M."/>
            <person name="Mascher T."/>
            <person name="Medema M.H."/>
            <person name="Devos D.P."/>
            <person name="Kaster A.-K."/>
            <person name="Ovreas L."/>
            <person name="Rohde M."/>
            <person name="Galperin M.Y."/>
            <person name="Jogler C."/>
        </authorList>
    </citation>
    <scope>NUCLEOTIDE SEQUENCE [LARGE SCALE GENOMIC DNA]</scope>
    <source>
        <strain evidence="6 7">HG66A1</strain>
    </source>
</reference>
<evidence type="ECO:0000256" key="2">
    <source>
        <dbReference type="ARBA" id="ARBA00022723"/>
    </source>
</evidence>
<feature type="domain" description="Cytochrome c" evidence="5">
    <location>
        <begin position="943"/>
        <end position="1080"/>
    </location>
</feature>
<dbReference type="SUPFAM" id="SSF50952">
    <property type="entry name" value="Soluble quinoprotein glucose dehydrogenase"/>
    <property type="match status" value="1"/>
</dbReference>
<dbReference type="InterPro" id="IPR009056">
    <property type="entry name" value="Cyt_c-like_dom"/>
</dbReference>
<organism evidence="6 7">
    <name type="scientific">Gimesia chilikensis</name>
    <dbReference type="NCBI Taxonomy" id="2605989"/>
    <lineage>
        <taxon>Bacteria</taxon>
        <taxon>Pseudomonadati</taxon>
        <taxon>Planctomycetota</taxon>
        <taxon>Planctomycetia</taxon>
        <taxon>Planctomycetales</taxon>
        <taxon>Planctomycetaceae</taxon>
        <taxon>Gimesia</taxon>
    </lineage>
</organism>
<proteinExistence type="predicted"/>
<dbReference type="SUPFAM" id="SSF48371">
    <property type="entry name" value="ARM repeat"/>
    <property type="match status" value="1"/>
</dbReference>
<evidence type="ECO:0000256" key="4">
    <source>
        <dbReference type="PROSITE-ProRule" id="PRU00433"/>
    </source>
</evidence>
<dbReference type="InterPro" id="IPR013427">
    <property type="entry name" value="Haem-bd_dom_put"/>
</dbReference>
<evidence type="ECO:0000256" key="3">
    <source>
        <dbReference type="ARBA" id="ARBA00023004"/>
    </source>
</evidence>
<dbReference type="NCBIfam" id="TIGR02603">
    <property type="entry name" value="CxxCH_TIGR02603"/>
    <property type="match status" value="1"/>
</dbReference>